<feature type="region of interest" description="Disordered" evidence="1">
    <location>
        <begin position="1"/>
        <end position="27"/>
    </location>
</feature>
<dbReference type="InterPro" id="IPR045902">
    <property type="entry name" value="SANBR-like"/>
</dbReference>
<gene>
    <name evidence="3" type="ORF">FF38_02690</name>
</gene>
<evidence type="ECO:0000313" key="4">
    <source>
        <dbReference type="Proteomes" id="UP000037069"/>
    </source>
</evidence>
<dbReference type="PANTHER" id="PTHR20946">
    <property type="entry name" value="SANT AND BTB DOMAIN REGULATOR OF CLASS SWITCH RECOMBINATION"/>
    <property type="match status" value="1"/>
</dbReference>
<dbReference type="Pfam" id="PF11822">
    <property type="entry name" value="BTB_SANBR"/>
    <property type="match status" value="1"/>
</dbReference>
<protein>
    <recommendedName>
        <fullName evidence="2">SANT and BTB domain-containing protein</fullName>
    </recommendedName>
</protein>
<name>A0A0L0CDA3_LUCCU</name>
<sequence>MSSRKNSLKNNSELLSNSTTVNTNPNASADSITDKSINLNEFLDFLNLSCHVNDMISNNSEEHQRQHKEHFQTTKSSNSATASTTARTKSYGTQNSIDFHKLSQNRLVNDLYGFNRHVRLPAEEIGENNVAAVGVEVTRPLRRASTLTTTSKVSSKNAEGGLHPKLNEKLDYVLNEGILDAVLPFICPVPLPSNYTSRLKPKQQKEAKDIKNATGQLSVTPGDETNDAEAAVSKDSTTKIKAKTNVTQVKSSIVANATKKDPEVVIHVCDEVKNTSKDFVCPQSLLVSKMGYFADVTAGQKLEDMDISVHCDIQIFEWLMKWVKSENANSNTSSVDPNNDMAPNLNVNNVVPILVSASFLQMEPLLMDCLSFCHSRLGEVVRVSTNLSCLNDTIITRMAAMFTNVELEMVCDKKDRLLPRLWTKLILSLFEPETEALRGHYYSLSGLFKCSKCQKCLTNTMKSYIQCIPGNVRLNRWGQIVSHHVREPSWDLNYYITQLFKEVKSWRLVYWKLWGHAHYLYCCLCEMYFPVYQMSWCRYHPESPSFLGPVAEGRTTGPAGRYACCGQQAFRYETLPGPHGCQFREHSVLVETDRERSILTIVQLAIEGKALGDCPPHRMQDILANAEIEPRWMGISLMPQRCRQGLLPVLNPDESTSRVARRVRPASSKFFADSSTETESTDTLDNIRISKFGMASYNDSFSTSSSDGCESSDSKTFAPNKSYHKKQNRKSKPLENPGRYWSGELSARSNQDHQREFEEKVMKQVMIMVQKKTGSDLGVSQQNRPLGGTYVKLEQEWKEQLKQRMYALGGNTSTSTQMGNINSNNIALNIKGSRKKVDNSGQ</sequence>
<feature type="domain" description="SANT and BTB" evidence="2">
    <location>
        <begin position="264"/>
        <end position="370"/>
    </location>
</feature>
<reference evidence="3 4" key="1">
    <citation type="journal article" date="2015" name="Nat. Commun.">
        <title>Lucilia cuprina genome unlocks parasitic fly biology to underpin future interventions.</title>
        <authorList>
            <person name="Anstead C.A."/>
            <person name="Korhonen P.K."/>
            <person name="Young N.D."/>
            <person name="Hall R.S."/>
            <person name="Jex A.R."/>
            <person name="Murali S.C."/>
            <person name="Hughes D.S."/>
            <person name="Lee S.F."/>
            <person name="Perry T."/>
            <person name="Stroehlein A.J."/>
            <person name="Ansell B.R."/>
            <person name="Breugelmans B."/>
            <person name="Hofmann A."/>
            <person name="Qu J."/>
            <person name="Dugan S."/>
            <person name="Lee S.L."/>
            <person name="Chao H."/>
            <person name="Dinh H."/>
            <person name="Han Y."/>
            <person name="Doddapaneni H.V."/>
            <person name="Worley K.C."/>
            <person name="Muzny D.M."/>
            <person name="Ioannidis P."/>
            <person name="Waterhouse R.M."/>
            <person name="Zdobnov E.M."/>
            <person name="James P.J."/>
            <person name="Bagnall N.H."/>
            <person name="Kotze A.C."/>
            <person name="Gibbs R.A."/>
            <person name="Richards S."/>
            <person name="Batterham P."/>
            <person name="Gasser R.B."/>
        </authorList>
    </citation>
    <scope>NUCLEOTIDE SEQUENCE [LARGE SCALE GENOMIC DNA]</scope>
    <source>
        <strain evidence="3 4">LS</strain>
        <tissue evidence="3">Full body</tissue>
    </source>
</reference>
<dbReference type="OrthoDB" id="550012at2759"/>
<dbReference type="EMBL" id="JRES01000534">
    <property type="protein sequence ID" value="KNC30373.1"/>
    <property type="molecule type" value="Genomic_DNA"/>
</dbReference>
<dbReference type="OMA" id="TSRDFTC"/>
<feature type="region of interest" description="Disordered" evidence="1">
    <location>
        <begin position="197"/>
        <end position="231"/>
    </location>
</feature>
<feature type="compositionally biased region" description="Basic and acidic residues" evidence="1">
    <location>
        <begin position="60"/>
        <end position="72"/>
    </location>
</feature>
<evidence type="ECO:0000259" key="2">
    <source>
        <dbReference type="Pfam" id="PF11822"/>
    </source>
</evidence>
<feature type="compositionally biased region" description="Low complexity" evidence="1">
    <location>
        <begin position="73"/>
        <end position="89"/>
    </location>
</feature>
<evidence type="ECO:0000256" key="1">
    <source>
        <dbReference type="SAM" id="MobiDB-lite"/>
    </source>
</evidence>
<organism evidence="3 4">
    <name type="scientific">Lucilia cuprina</name>
    <name type="common">Green bottle fly</name>
    <name type="synonym">Australian sheep blowfly</name>
    <dbReference type="NCBI Taxonomy" id="7375"/>
    <lineage>
        <taxon>Eukaryota</taxon>
        <taxon>Metazoa</taxon>
        <taxon>Ecdysozoa</taxon>
        <taxon>Arthropoda</taxon>
        <taxon>Hexapoda</taxon>
        <taxon>Insecta</taxon>
        <taxon>Pterygota</taxon>
        <taxon>Neoptera</taxon>
        <taxon>Endopterygota</taxon>
        <taxon>Diptera</taxon>
        <taxon>Brachycera</taxon>
        <taxon>Muscomorpha</taxon>
        <taxon>Oestroidea</taxon>
        <taxon>Calliphoridae</taxon>
        <taxon>Luciliinae</taxon>
        <taxon>Lucilia</taxon>
    </lineage>
</organism>
<keyword evidence="4" id="KW-1185">Reference proteome</keyword>
<feature type="region of interest" description="Disordered" evidence="1">
    <location>
        <begin position="703"/>
        <end position="754"/>
    </location>
</feature>
<dbReference type="PANTHER" id="PTHR20946:SF0">
    <property type="entry name" value="SANT AND BTB DOMAIN REGULATOR OF CLASS SWITCH RECOMBINATION"/>
    <property type="match status" value="1"/>
</dbReference>
<dbReference type="InterPro" id="IPR021777">
    <property type="entry name" value="SANBR_BTB"/>
</dbReference>
<dbReference type="AlphaFoldDB" id="A0A0L0CDA3"/>
<feature type="region of interest" description="Disordered" evidence="1">
    <location>
        <begin position="60"/>
        <end position="89"/>
    </location>
</feature>
<proteinExistence type="predicted"/>
<dbReference type="STRING" id="7375.A0A0L0CDA3"/>
<accession>A0A0L0CDA3</accession>
<comment type="caution">
    <text evidence="3">The sequence shown here is derived from an EMBL/GenBank/DDBJ whole genome shotgun (WGS) entry which is preliminary data.</text>
</comment>
<feature type="compositionally biased region" description="Basic residues" evidence="1">
    <location>
        <begin position="722"/>
        <end position="731"/>
    </location>
</feature>
<dbReference type="Proteomes" id="UP000037069">
    <property type="component" value="Unassembled WGS sequence"/>
</dbReference>
<evidence type="ECO:0000313" key="3">
    <source>
        <dbReference type="EMBL" id="KNC30373.1"/>
    </source>
</evidence>